<keyword evidence="2" id="KW-0449">Lipoprotein</keyword>
<dbReference type="Proteomes" id="UP000611723">
    <property type="component" value="Unassembled WGS sequence"/>
</dbReference>
<gene>
    <name evidence="2" type="ORF">JKA74_00330</name>
</gene>
<evidence type="ECO:0000256" key="1">
    <source>
        <dbReference type="SAM" id="SignalP"/>
    </source>
</evidence>
<protein>
    <submittedName>
        <fullName evidence="2">SusD/RagB family nutrient-binding outer membrane lipoprotein</fullName>
    </submittedName>
</protein>
<dbReference type="EMBL" id="JAEQBW010000001">
    <property type="protein sequence ID" value="MBK6263462.1"/>
    <property type="molecule type" value="Genomic_DNA"/>
</dbReference>
<comment type="caution">
    <text evidence="2">The sequence shown here is derived from an EMBL/GenBank/DDBJ whole genome shotgun (WGS) entry which is preliminary data.</text>
</comment>
<keyword evidence="3" id="KW-1185">Reference proteome</keyword>
<dbReference type="SUPFAM" id="SSF48452">
    <property type="entry name" value="TPR-like"/>
    <property type="match status" value="1"/>
</dbReference>
<dbReference type="AlphaFoldDB" id="A0A934WUZ4"/>
<dbReference type="Pfam" id="PF12771">
    <property type="entry name" value="SusD-like_2"/>
    <property type="match status" value="1"/>
</dbReference>
<dbReference type="InterPro" id="IPR011990">
    <property type="entry name" value="TPR-like_helical_dom_sf"/>
</dbReference>
<keyword evidence="1" id="KW-0732">Signal</keyword>
<proteinExistence type="predicted"/>
<accession>A0A934WUZ4</accession>
<feature type="chain" id="PRO_5037818299" evidence="1">
    <location>
        <begin position="23"/>
        <end position="483"/>
    </location>
</feature>
<evidence type="ECO:0000313" key="3">
    <source>
        <dbReference type="Proteomes" id="UP000611723"/>
    </source>
</evidence>
<dbReference type="Gene3D" id="1.25.40.390">
    <property type="match status" value="1"/>
</dbReference>
<name>A0A934WUZ4_9BACT</name>
<organism evidence="2 3">
    <name type="scientific">Marivirga aurantiaca</name>
    <dbReference type="NCBI Taxonomy" id="2802615"/>
    <lineage>
        <taxon>Bacteria</taxon>
        <taxon>Pseudomonadati</taxon>
        <taxon>Bacteroidota</taxon>
        <taxon>Cytophagia</taxon>
        <taxon>Cytophagales</taxon>
        <taxon>Marivirgaceae</taxon>
        <taxon>Marivirga</taxon>
    </lineage>
</organism>
<reference evidence="2" key="1">
    <citation type="submission" date="2021-01" db="EMBL/GenBank/DDBJ databases">
        <title>Marivirga aurantiaca sp. nov., isolated from intertidal surface sediments.</title>
        <authorList>
            <person name="Zhang M."/>
        </authorList>
    </citation>
    <scope>NUCLEOTIDE SEQUENCE</scope>
    <source>
        <strain evidence="2">S37H4</strain>
    </source>
</reference>
<feature type="signal peptide" evidence="1">
    <location>
        <begin position="1"/>
        <end position="22"/>
    </location>
</feature>
<sequence length="483" mass="52200">MKTNKYLNIGLSLVALVFTATSCTDDFEEINTNPNGPISVPSDLLLTSIQESTADILYNAQIGGDMGACIIQHWGKVQYNDEERYAFRSGVINNIWNGFYAGGINDAKAMIRLAEEEENEVNQGVGKIMQAYIYSLLVEMYGPIPFSEALLADEGNTTPAYDDEATVYSGIIDLYDEGIALLDGSGSINETQDLMYDGDVDQWKKAANSLKFRTLMRISDASVAGVDVAAGLQSIVNSGVHFTSNADNAILPYTGVNPNANPIWNTIVFTTRSEYKINQTTVQLLEGLNDPRLAVYAQPNDGGIIRGVAPGILNPVQNGFSYANVSALGTQFLAADFPATFMSYSELNFLLAEAAKRGLINGGDAAAEQFYNAGITASFDTYGVAGASNYISNEVAYEAANALEQIGTQNYIALYSQGVEAWTEWRRTKFPALSPAIDPIVGTQIPSRYTYPTDEQSLNSTNYSAGSSMLGGDDLSTKLIFVK</sequence>
<dbReference type="InterPro" id="IPR041662">
    <property type="entry name" value="SusD-like_2"/>
</dbReference>
<dbReference type="PROSITE" id="PS51257">
    <property type="entry name" value="PROKAR_LIPOPROTEIN"/>
    <property type="match status" value="1"/>
</dbReference>
<dbReference type="RefSeq" id="WP_201429157.1">
    <property type="nucleotide sequence ID" value="NZ_JAEQBW010000001.1"/>
</dbReference>
<evidence type="ECO:0000313" key="2">
    <source>
        <dbReference type="EMBL" id="MBK6263462.1"/>
    </source>
</evidence>